<dbReference type="PROSITE" id="PS00463">
    <property type="entry name" value="ZN2_CY6_FUNGAL_1"/>
    <property type="match status" value="1"/>
</dbReference>
<proteinExistence type="predicted"/>
<comment type="caution">
    <text evidence="7">The sequence shown here is derived from an EMBL/GenBank/DDBJ whole genome shotgun (WGS) entry which is preliminary data.</text>
</comment>
<feature type="compositionally biased region" description="Polar residues" evidence="5">
    <location>
        <begin position="137"/>
        <end position="149"/>
    </location>
</feature>
<keyword evidence="4" id="KW-0539">Nucleus</keyword>
<feature type="region of interest" description="Disordered" evidence="5">
    <location>
        <begin position="113"/>
        <end position="203"/>
    </location>
</feature>
<evidence type="ECO:0000256" key="4">
    <source>
        <dbReference type="ARBA" id="ARBA00023242"/>
    </source>
</evidence>
<keyword evidence="2" id="KW-0238">DNA-binding</keyword>
<gene>
    <name evidence="7" type="ORF">FB45DRAFT_1004265</name>
</gene>
<dbReference type="InterPro" id="IPR036864">
    <property type="entry name" value="Zn2-C6_fun-type_DNA-bd_sf"/>
</dbReference>
<feature type="domain" description="Zn(2)-C6 fungal-type" evidence="6">
    <location>
        <begin position="58"/>
        <end position="91"/>
    </location>
</feature>
<dbReference type="GO" id="GO:0008270">
    <property type="term" value="F:zinc ion binding"/>
    <property type="evidence" value="ECO:0007669"/>
    <property type="project" value="InterPro"/>
</dbReference>
<protein>
    <recommendedName>
        <fullName evidence="6">Zn(2)-C6 fungal-type domain-containing protein</fullName>
    </recommendedName>
</protein>
<dbReference type="SMART" id="SM00066">
    <property type="entry name" value="GAL4"/>
    <property type="match status" value="1"/>
</dbReference>
<evidence type="ECO:0000259" key="6">
    <source>
        <dbReference type="PROSITE" id="PS50048"/>
    </source>
</evidence>
<organism evidence="7 8">
    <name type="scientific">Roridomyces roridus</name>
    <dbReference type="NCBI Taxonomy" id="1738132"/>
    <lineage>
        <taxon>Eukaryota</taxon>
        <taxon>Fungi</taxon>
        <taxon>Dikarya</taxon>
        <taxon>Basidiomycota</taxon>
        <taxon>Agaricomycotina</taxon>
        <taxon>Agaricomycetes</taxon>
        <taxon>Agaricomycetidae</taxon>
        <taxon>Agaricales</taxon>
        <taxon>Marasmiineae</taxon>
        <taxon>Mycenaceae</taxon>
        <taxon>Roridomyces</taxon>
    </lineage>
</organism>
<dbReference type="Pfam" id="PF00172">
    <property type="entry name" value="Zn_clus"/>
    <property type="match status" value="1"/>
</dbReference>
<dbReference type="CDD" id="cd00067">
    <property type="entry name" value="GAL4"/>
    <property type="match status" value="1"/>
</dbReference>
<feature type="region of interest" description="Disordered" evidence="5">
    <location>
        <begin position="1"/>
        <end position="26"/>
    </location>
</feature>
<keyword evidence="1" id="KW-0805">Transcription regulation</keyword>
<evidence type="ECO:0000256" key="2">
    <source>
        <dbReference type="ARBA" id="ARBA00023125"/>
    </source>
</evidence>
<dbReference type="Proteomes" id="UP001221142">
    <property type="component" value="Unassembled WGS sequence"/>
</dbReference>
<keyword evidence="8" id="KW-1185">Reference proteome</keyword>
<keyword evidence="3" id="KW-0804">Transcription</keyword>
<dbReference type="PANTHER" id="PTHR47424:SF3">
    <property type="entry name" value="REGULATORY PROTEIN GAL4"/>
    <property type="match status" value="1"/>
</dbReference>
<evidence type="ECO:0000256" key="1">
    <source>
        <dbReference type="ARBA" id="ARBA00023015"/>
    </source>
</evidence>
<dbReference type="Gene3D" id="4.10.240.10">
    <property type="entry name" value="Zn(2)-C6 fungal-type DNA-binding domain"/>
    <property type="match status" value="1"/>
</dbReference>
<accession>A0AAD7FK60</accession>
<name>A0AAD7FK60_9AGAR</name>
<reference evidence="7" key="1">
    <citation type="submission" date="2023-03" db="EMBL/GenBank/DDBJ databases">
        <title>Massive genome expansion in bonnet fungi (Mycena s.s.) driven by repeated elements and novel gene families across ecological guilds.</title>
        <authorList>
            <consortium name="Lawrence Berkeley National Laboratory"/>
            <person name="Harder C.B."/>
            <person name="Miyauchi S."/>
            <person name="Viragh M."/>
            <person name="Kuo A."/>
            <person name="Thoen E."/>
            <person name="Andreopoulos B."/>
            <person name="Lu D."/>
            <person name="Skrede I."/>
            <person name="Drula E."/>
            <person name="Henrissat B."/>
            <person name="Morin E."/>
            <person name="Kohler A."/>
            <person name="Barry K."/>
            <person name="LaButti K."/>
            <person name="Morin E."/>
            <person name="Salamov A."/>
            <person name="Lipzen A."/>
            <person name="Mereny Z."/>
            <person name="Hegedus B."/>
            <person name="Baldrian P."/>
            <person name="Stursova M."/>
            <person name="Weitz H."/>
            <person name="Taylor A."/>
            <person name="Grigoriev I.V."/>
            <person name="Nagy L.G."/>
            <person name="Martin F."/>
            <person name="Kauserud H."/>
        </authorList>
    </citation>
    <scope>NUCLEOTIDE SEQUENCE</scope>
    <source>
        <strain evidence="7">9284</strain>
    </source>
</reference>
<dbReference type="SUPFAM" id="SSF57701">
    <property type="entry name" value="Zn2/Cys6 DNA-binding domain"/>
    <property type="match status" value="1"/>
</dbReference>
<dbReference type="AlphaFoldDB" id="A0AAD7FK60"/>
<dbReference type="PROSITE" id="PS50048">
    <property type="entry name" value="ZN2_CY6_FUNGAL_2"/>
    <property type="match status" value="1"/>
</dbReference>
<dbReference type="GO" id="GO:0000981">
    <property type="term" value="F:DNA-binding transcription factor activity, RNA polymerase II-specific"/>
    <property type="evidence" value="ECO:0007669"/>
    <property type="project" value="InterPro"/>
</dbReference>
<dbReference type="PANTHER" id="PTHR47424">
    <property type="entry name" value="REGULATORY PROTEIN GAL4"/>
    <property type="match status" value="1"/>
</dbReference>
<dbReference type="EMBL" id="JARKIF010000010">
    <property type="protein sequence ID" value="KAJ7628777.1"/>
    <property type="molecule type" value="Genomic_DNA"/>
</dbReference>
<dbReference type="GO" id="GO:0000978">
    <property type="term" value="F:RNA polymerase II cis-regulatory region sequence-specific DNA binding"/>
    <property type="evidence" value="ECO:0007669"/>
    <property type="project" value="TreeGrafter"/>
</dbReference>
<feature type="compositionally biased region" description="Polar residues" evidence="5">
    <location>
        <begin position="1"/>
        <end position="17"/>
    </location>
</feature>
<evidence type="ECO:0000313" key="7">
    <source>
        <dbReference type="EMBL" id="KAJ7628777.1"/>
    </source>
</evidence>
<sequence>MSTSSMKAVKLNDSTPKVTKRARRPQSNIKAQILGRSSSMASPYIPSQFERRTRVYIACVNCRRRKIRCKSGDSEEKPCERCVKKGLRCEYVPVDGRDSNVNESTLNTSFAAHPQMYPSHHGHHREAGPPSVDPRSRYTQPQPQPTGSSSHRRNPVGPGAIHALPSGQGPYPGHTVPSHAPSNPTPPGGAYYHPSSHGPEMNMGPYPTGYEGHHGQQQQLAYPPFQWSAAQPPIVCTWISGGRGPFSGITLTRN</sequence>
<evidence type="ECO:0000256" key="3">
    <source>
        <dbReference type="ARBA" id="ARBA00023163"/>
    </source>
</evidence>
<evidence type="ECO:0000256" key="5">
    <source>
        <dbReference type="SAM" id="MobiDB-lite"/>
    </source>
</evidence>
<evidence type="ECO:0000313" key="8">
    <source>
        <dbReference type="Proteomes" id="UP001221142"/>
    </source>
</evidence>
<dbReference type="InterPro" id="IPR051127">
    <property type="entry name" value="Fungal_SecMet_Regulators"/>
</dbReference>
<dbReference type="GO" id="GO:0005634">
    <property type="term" value="C:nucleus"/>
    <property type="evidence" value="ECO:0007669"/>
    <property type="project" value="TreeGrafter"/>
</dbReference>
<dbReference type="GO" id="GO:0000435">
    <property type="term" value="P:positive regulation of transcription from RNA polymerase II promoter by galactose"/>
    <property type="evidence" value="ECO:0007669"/>
    <property type="project" value="TreeGrafter"/>
</dbReference>
<dbReference type="InterPro" id="IPR001138">
    <property type="entry name" value="Zn2Cys6_DnaBD"/>
</dbReference>